<comment type="caution">
    <text evidence="2">The sequence shown here is derived from an EMBL/GenBank/DDBJ whole genome shotgun (WGS) entry which is preliminary data.</text>
</comment>
<evidence type="ECO:0000313" key="2">
    <source>
        <dbReference type="EMBL" id="GEW84113.1"/>
    </source>
</evidence>
<evidence type="ECO:0008006" key="3">
    <source>
        <dbReference type="Google" id="ProtNLM"/>
    </source>
</evidence>
<feature type="compositionally biased region" description="Polar residues" evidence="1">
    <location>
        <begin position="12"/>
        <end position="24"/>
    </location>
</feature>
<dbReference type="EMBL" id="BKCJ010076479">
    <property type="protein sequence ID" value="GEW84113.1"/>
    <property type="molecule type" value="Genomic_DNA"/>
</dbReference>
<gene>
    <name evidence="2" type="ORF">Tci_256089</name>
</gene>
<accession>A0A699GYI6</accession>
<sequence length="216" mass="24967">MFNKKTLKSKTPKSQIQESVPHSTPDLNFQLSGVSPPMCFRSSVTNWIVSSYYEFIDVFSSKSTFSPLNHVTLDMDSEQLISAYGSAPVDDDYSPVEDMSLVKAKNPSKRASKDKKKDTKEIEPPQKTRQRRKRSRCVKLGAMCQKIARKETEAARRETAELKREKLGIQRRTLELAGKKWDKDILFYNSEINFSFPQLQKQKLQEMNDEINEQYT</sequence>
<dbReference type="AlphaFoldDB" id="A0A699GYI6"/>
<organism evidence="2">
    <name type="scientific">Tanacetum cinerariifolium</name>
    <name type="common">Dalmatian daisy</name>
    <name type="synonym">Chrysanthemum cinerariifolium</name>
    <dbReference type="NCBI Taxonomy" id="118510"/>
    <lineage>
        <taxon>Eukaryota</taxon>
        <taxon>Viridiplantae</taxon>
        <taxon>Streptophyta</taxon>
        <taxon>Embryophyta</taxon>
        <taxon>Tracheophyta</taxon>
        <taxon>Spermatophyta</taxon>
        <taxon>Magnoliopsida</taxon>
        <taxon>eudicotyledons</taxon>
        <taxon>Gunneridae</taxon>
        <taxon>Pentapetalae</taxon>
        <taxon>asterids</taxon>
        <taxon>campanulids</taxon>
        <taxon>Asterales</taxon>
        <taxon>Asteraceae</taxon>
        <taxon>Asteroideae</taxon>
        <taxon>Anthemideae</taxon>
        <taxon>Anthemidinae</taxon>
        <taxon>Tanacetum</taxon>
    </lineage>
</organism>
<reference evidence="2" key="1">
    <citation type="journal article" date="2019" name="Sci. Rep.">
        <title>Draft genome of Tanacetum cinerariifolium, the natural source of mosquito coil.</title>
        <authorList>
            <person name="Yamashiro T."/>
            <person name="Shiraishi A."/>
            <person name="Satake H."/>
            <person name="Nakayama K."/>
        </authorList>
    </citation>
    <scope>NUCLEOTIDE SEQUENCE</scope>
</reference>
<proteinExistence type="predicted"/>
<feature type="region of interest" description="Disordered" evidence="1">
    <location>
        <begin position="1"/>
        <end position="24"/>
    </location>
</feature>
<feature type="compositionally biased region" description="Basic residues" evidence="1">
    <location>
        <begin position="1"/>
        <end position="11"/>
    </location>
</feature>
<protein>
    <recommendedName>
        <fullName evidence="3">No apical meristem-associated C-terminal domain-containing protein</fullName>
    </recommendedName>
</protein>
<name>A0A699GYI6_TANCI</name>
<feature type="compositionally biased region" description="Basic and acidic residues" evidence="1">
    <location>
        <begin position="115"/>
        <end position="126"/>
    </location>
</feature>
<evidence type="ECO:0000256" key="1">
    <source>
        <dbReference type="SAM" id="MobiDB-lite"/>
    </source>
</evidence>
<feature type="region of interest" description="Disordered" evidence="1">
    <location>
        <begin position="100"/>
        <end position="135"/>
    </location>
</feature>